<dbReference type="EMBL" id="QRPK01000058">
    <property type="protein sequence ID" value="RHM07756.1"/>
    <property type="molecule type" value="Genomic_DNA"/>
</dbReference>
<feature type="transmembrane region" description="Helical" evidence="1">
    <location>
        <begin position="29"/>
        <end position="52"/>
    </location>
</feature>
<dbReference type="RefSeq" id="WP_022420183.1">
    <property type="nucleotide sequence ID" value="NZ_JAKNEM010000009.1"/>
</dbReference>
<proteinExistence type="predicted"/>
<evidence type="ECO:0000313" key="3">
    <source>
        <dbReference type="Proteomes" id="UP000284868"/>
    </source>
</evidence>
<sequence>MLILLWGVAACSGYGMLKLLYTKQYRKSLGSLLGFAYTFICYSVMLAMYYYLPFGMLLIFLVLPLWLGGLCIGVGGYHIALYFLCNEQLEATYIGEQSSYGGNGISVQYAIFEYTYAQKTYHEKSMNSERYRYLKTLEKGRCYPIYINPKKPSCFLVTKRIQLSDVLMIAFGVLCCFLPFL</sequence>
<accession>A0A415P568</accession>
<comment type="caution">
    <text evidence="2">The sequence shown here is derived from an EMBL/GenBank/DDBJ whole genome shotgun (WGS) entry which is preliminary data.</text>
</comment>
<gene>
    <name evidence="2" type="ORF">DWZ83_08780</name>
</gene>
<keyword evidence="1" id="KW-0812">Transmembrane</keyword>
<keyword evidence="1" id="KW-0472">Membrane</keyword>
<evidence type="ECO:0000313" key="2">
    <source>
        <dbReference type="EMBL" id="RHM07756.1"/>
    </source>
</evidence>
<protein>
    <submittedName>
        <fullName evidence="2">Uncharacterized protein</fullName>
    </submittedName>
</protein>
<name>A0A415P568_9FIRM</name>
<dbReference type="OrthoDB" id="2066786at2"/>
<feature type="transmembrane region" description="Helical" evidence="1">
    <location>
        <begin position="58"/>
        <end position="84"/>
    </location>
</feature>
<keyword evidence="3" id="KW-1185">Reference proteome</keyword>
<organism evidence="2 3">
    <name type="scientific">Amedibacillus dolichus</name>
    <dbReference type="NCBI Taxonomy" id="31971"/>
    <lineage>
        <taxon>Bacteria</taxon>
        <taxon>Bacillati</taxon>
        <taxon>Bacillota</taxon>
        <taxon>Erysipelotrichia</taxon>
        <taxon>Erysipelotrichales</taxon>
        <taxon>Erysipelotrichaceae</taxon>
        <taxon>Amedibacillus</taxon>
    </lineage>
</organism>
<dbReference type="AlphaFoldDB" id="A0A415P568"/>
<keyword evidence="1" id="KW-1133">Transmembrane helix</keyword>
<evidence type="ECO:0000256" key="1">
    <source>
        <dbReference type="SAM" id="Phobius"/>
    </source>
</evidence>
<feature type="transmembrane region" description="Helical" evidence="1">
    <location>
        <begin position="6"/>
        <end position="22"/>
    </location>
</feature>
<reference evidence="2 3" key="1">
    <citation type="submission" date="2018-08" db="EMBL/GenBank/DDBJ databases">
        <title>A genome reference for cultivated species of the human gut microbiota.</title>
        <authorList>
            <person name="Zou Y."/>
            <person name="Xue W."/>
            <person name="Luo G."/>
        </authorList>
    </citation>
    <scope>NUCLEOTIDE SEQUENCE [LARGE SCALE GENOMIC DNA]</scope>
    <source>
        <strain evidence="2 3">AF35-6BH</strain>
    </source>
</reference>
<dbReference type="Proteomes" id="UP000284868">
    <property type="component" value="Unassembled WGS sequence"/>
</dbReference>